<evidence type="ECO:0000313" key="1">
    <source>
        <dbReference type="EMBL" id="ASY63187.1"/>
    </source>
</evidence>
<reference evidence="1 2" key="1">
    <citation type="submission" date="2017-08" db="EMBL/GenBank/DDBJ databases">
        <title>Multipartite genome sequences of Sinorhizobium species nodulating soybeans.</title>
        <authorList>
            <person name="Tian C.F."/>
        </authorList>
    </citation>
    <scope>NUCLEOTIDE SEQUENCE [LARGE SCALE GENOMIC DNA]</scope>
    <source>
        <strain evidence="1 2">CCBAU 05684</strain>
    </source>
</reference>
<dbReference type="EMBL" id="CP023067">
    <property type="protein sequence ID" value="ASY63187.1"/>
    <property type="molecule type" value="Genomic_DNA"/>
</dbReference>
<proteinExistence type="predicted"/>
<organism evidence="1 2">
    <name type="scientific">Sinorhizobium sojae CCBAU 05684</name>
    <dbReference type="NCBI Taxonomy" id="716928"/>
    <lineage>
        <taxon>Bacteria</taxon>
        <taxon>Pseudomonadati</taxon>
        <taxon>Pseudomonadota</taxon>
        <taxon>Alphaproteobacteria</taxon>
        <taxon>Hyphomicrobiales</taxon>
        <taxon>Rhizobiaceae</taxon>
        <taxon>Sinorhizobium/Ensifer group</taxon>
        <taxon>Sinorhizobium</taxon>
    </lineage>
</organism>
<protein>
    <submittedName>
        <fullName evidence="1">Uncharacterized protein</fullName>
    </submittedName>
</protein>
<dbReference type="AlphaFoldDB" id="A0A249PBU9"/>
<dbReference type="Proteomes" id="UP000217211">
    <property type="component" value="Chromosome"/>
</dbReference>
<accession>A0A249PBU9</accession>
<name>A0A249PBU9_9HYPH</name>
<sequence>MSSASVTVHYPDHFSLHRFRSMARCCQAPMTHVTVDSDSSIAAIFPVNWGGHRADFRVGPASRPVRW</sequence>
<evidence type="ECO:0000313" key="2">
    <source>
        <dbReference type="Proteomes" id="UP000217211"/>
    </source>
</evidence>
<gene>
    <name evidence="1" type="ORF">SJ05684_c17450</name>
</gene>
<dbReference type="KEGG" id="esj:SJ05684_c17450"/>
<keyword evidence="2" id="KW-1185">Reference proteome</keyword>